<organism evidence="3 4">
    <name type="scientific">Cutaneotrichosporon oleaginosum</name>
    <dbReference type="NCBI Taxonomy" id="879819"/>
    <lineage>
        <taxon>Eukaryota</taxon>
        <taxon>Fungi</taxon>
        <taxon>Dikarya</taxon>
        <taxon>Basidiomycota</taxon>
        <taxon>Agaricomycotina</taxon>
        <taxon>Tremellomycetes</taxon>
        <taxon>Trichosporonales</taxon>
        <taxon>Trichosporonaceae</taxon>
        <taxon>Cutaneotrichosporon</taxon>
    </lineage>
</organism>
<proteinExistence type="predicted"/>
<gene>
    <name evidence="3" type="ORF">CC85DRAFT_302853</name>
</gene>
<reference evidence="3 4" key="1">
    <citation type="submission" date="2015-03" db="EMBL/GenBank/DDBJ databases">
        <title>Genomics and transcriptomics of the oil-accumulating basidiomycete yeast T. oleaginosus allow insights into substrate utilization and the diverse evolutionary trajectories of mating systems in fungi.</title>
        <authorList>
            <consortium name="DOE Joint Genome Institute"/>
            <person name="Kourist R."/>
            <person name="Kracht O."/>
            <person name="Bracharz F."/>
            <person name="Lipzen A."/>
            <person name="Nolan M."/>
            <person name="Ohm R."/>
            <person name="Grigoriev I."/>
            <person name="Sun S."/>
            <person name="Heitman J."/>
            <person name="Bruck T."/>
            <person name="Nowrousian M."/>
        </authorList>
    </citation>
    <scope>NUCLEOTIDE SEQUENCE [LARGE SCALE GENOMIC DNA]</scope>
    <source>
        <strain evidence="3 4">IBC0246</strain>
    </source>
</reference>
<name>A0A0J0XL10_9TREE</name>
<feature type="signal peptide" evidence="2">
    <location>
        <begin position="1"/>
        <end position="15"/>
    </location>
</feature>
<protein>
    <submittedName>
        <fullName evidence="3">Uncharacterized protein</fullName>
    </submittedName>
</protein>
<evidence type="ECO:0000256" key="2">
    <source>
        <dbReference type="SAM" id="SignalP"/>
    </source>
</evidence>
<evidence type="ECO:0000313" key="3">
    <source>
        <dbReference type="EMBL" id="KLT41823.1"/>
    </source>
</evidence>
<dbReference type="Proteomes" id="UP000053611">
    <property type="component" value="Unassembled WGS sequence"/>
</dbReference>
<evidence type="ECO:0000313" key="4">
    <source>
        <dbReference type="Proteomes" id="UP000053611"/>
    </source>
</evidence>
<dbReference type="RefSeq" id="XP_018278314.1">
    <property type="nucleotide sequence ID" value="XM_018425419.1"/>
</dbReference>
<accession>A0A0J0XL10</accession>
<dbReference type="AlphaFoldDB" id="A0A0J0XL10"/>
<feature type="chain" id="PRO_5012068180" evidence="2">
    <location>
        <begin position="16"/>
        <end position="132"/>
    </location>
</feature>
<sequence length="132" mass="13657">MRLLAILLLAVVAAAAPKTTRKPAPTASSDAAVAAGIPLWRREPSIENLPPTAHAGPANDQNGPHCGKRARGGGPPKWRRDKHYARGCAGVKAAGGHARRAPEAKEDDAAETKDSHAPQHGYGGIVGALLGW</sequence>
<dbReference type="GeneID" id="28986022"/>
<keyword evidence="2" id="KW-0732">Signal</keyword>
<evidence type="ECO:0000256" key="1">
    <source>
        <dbReference type="SAM" id="MobiDB-lite"/>
    </source>
</evidence>
<feature type="region of interest" description="Disordered" evidence="1">
    <location>
        <begin position="44"/>
        <end position="123"/>
    </location>
</feature>
<feature type="compositionally biased region" description="Basic residues" evidence="1">
    <location>
        <begin position="66"/>
        <end position="85"/>
    </location>
</feature>
<dbReference type="EMBL" id="KQ087212">
    <property type="protein sequence ID" value="KLT41823.1"/>
    <property type="molecule type" value="Genomic_DNA"/>
</dbReference>
<keyword evidence="4" id="KW-1185">Reference proteome</keyword>